<dbReference type="EMBL" id="GGEC01089501">
    <property type="protein sequence ID" value="MBX69985.1"/>
    <property type="molecule type" value="Transcribed_RNA"/>
</dbReference>
<proteinExistence type="predicted"/>
<dbReference type="AlphaFoldDB" id="A0A2P2QSR7"/>
<reference evidence="1" key="1">
    <citation type="submission" date="2018-02" db="EMBL/GenBank/DDBJ databases">
        <title>Rhizophora mucronata_Transcriptome.</title>
        <authorList>
            <person name="Meera S.P."/>
            <person name="Sreeshan A."/>
            <person name="Augustine A."/>
        </authorList>
    </citation>
    <scope>NUCLEOTIDE SEQUENCE</scope>
    <source>
        <tissue evidence="1">Leaf</tissue>
    </source>
</reference>
<accession>A0A2P2QSR7</accession>
<protein>
    <submittedName>
        <fullName evidence="1">Uncharacterized protein</fullName>
    </submittedName>
</protein>
<sequence length="82" mass="9654">MEVLSDVLYNILWKLDRNLGIILGKRVLMVWVSVTWGRRLLKNGQERKSRPFMRLLYQTQHQWLKIFGSISQLHFPGAGKTS</sequence>
<evidence type="ECO:0000313" key="1">
    <source>
        <dbReference type="EMBL" id="MBX69985.1"/>
    </source>
</evidence>
<organism evidence="1">
    <name type="scientific">Rhizophora mucronata</name>
    <name type="common">Asiatic mangrove</name>
    <dbReference type="NCBI Taxonomy" id="61149"/>
    <lineage>
        <taxon>Eukaryota</taxon>
        <taxon>Viridiplantae</taxon>
        <taxon>Streptophyta</taxon>
        <taxon>Embryophyta</taxon>
        <taxon>Tracheophyta</taxon>
        <taxon>Spermatophyta</taxon>
        <taxon>Magnoliopsida</taxon>
        <taxon>eudicotyledons</taxon>
        <taxon>Gunneridae</taxon>
        <taxon>Pentapetalae</taxon>
        <taxon>rosids</taxon>
        <taxon>fabids</taxon>
        <taxon>Malpighiales</taxon>
        <taxon>Rhizophoraceae</taxon>
        <taxon>Rhizophora</taxon>
    </lineage>
</organism>
<name>A0A2P2QSR7_RHIMU</name>